<feature type="domain" description="PAC" evidence="16">
    <location>
        <begin position="221"/>
        <end position="273"/>
    </location>
</feature>
<dbReference type="InterPro" id="IPR003661">
    <property type="entry name" value="HisK_dim/P_dom"/>
</dbReference>
<dbReference type="AlphaFoldDB" id="A0A8J8CIV5"/>
<evidence type="ECO:0000259" key="15">
    <source>
        <dbReference type="PROSITE" id="PS50112"/>
    </source>
</evidence>
<dbReference type="Proteomes" id="UP000646053">
    <property type="component" value="Unassembled WGS sequence"/>
</dbReference>
<evidence type="ECO:0000313" key="18">
    <source>
        <dbReference type="Proteomes" id="UP000646053"/>
    </source>
</evidence>
<evidence type="ECO:0000256" key="5">
    <source>
        <dbReference type="ARBA" id="ARBA00022553"/>
    </source>
</evidence>
<dbReference type="GO" id="GO:0005524">
    <property type="term" value="F:ATP binding"/>
    <property type="evidence" value="ECO:0007669"/>
    <property type="project" value="UniProtKB-KW"/>
</dbReference>
<dbReference type="GO" id="GO:0009927">
    <property type="term" value="F:histidine phosphotransfer kinase activity"/>
    <property type="evidence" value="ECO:0007669"/>
    <property type="project" value="TreeGrafter"/>
</dbReference>
<dbReference type="InterPro" id="IPR001610">
    <property type="entry name" value="PAC"/>
</dbReference>
<dbReference type="PROSITE" id="PS50113">
    <property type="entry name" value="PAC"/>
    <property type="match status" value="2"/>
</dbReference>
<comment type="subcellular location">
    <subcellularLocation>
        <location evidence="2">Membrane</location>
    </subcellularLocation>
</comment>
<dbReference type="Gene3D" id="1.10.287.130">
    <property type="match status" value="1"/>
</dbReference>
<keyword evidence="10" id="KW-0902">Two-component regulatory system</keyword>
<keyword evidence="8" id="KW-0418">Kinase</keyword>
<evidence type="ECO:0000259" key="14">
    <source>
        <dbReference type="PROSITE" id="PS50109"/>
    </source>
</evidence>
<dbReference type="Pfam" id="PF00512">
    <property type="entry name" value="HisKA"/>
    <property type="match status" value="1"/>
</dbReference>
<dbReference type="Pfam" id="PF02518">
    <property type="entry name" value="HATPase_c"/>
    <property type="match status" value="1"/>
</dbReference>
<evidence type="ECO:0000313" key="17">
    <source>
        <dbReference type="EMBL" id="NDJ16941.1"/>
    </source>
</evidence>
<dbReference type="InterPro" id="IPR013656">
    <property type="entry name" value="PAS_4"/>
</dbReference>
<dbReference type="InterPro" id="IPR003594">
    <property type="entry name" value="HATPase_dom"/>
</dbReference>
<dbReference type="InterPro" id="IPR035965">
    <property type="entry name" value="PAS-like_dom_sf"/>
</dbReference>
<evidence type="ECO:0000256" key="10">
    <source>
        <dbReference type="ARBA" id="ARBA00023012"/>
    </source>
</evidence>
<dbReference type="SMART" id="SM00091">
    <property type="entry name" value="PAS"/>
    <property type="match status" value="2"/>
</dbReference>
<evidence type="ECO:0000256" key="7">
    <source>
        <dbReference type="ARBA" id="ARBA00022741"/>
    </source>
</evidence>
<dbReference type="Gene3D" id="3.30.450.20">
    <property type="entry name" value="PAS domain"/>
    <property type="match status" value="2"/>
</dbReference>
<evidence type="ECO:0000256" key="12">
    <source>
        <dbReference type="ARBA" id="ARBA00023306"/>
    </source>
</evidence>
<dbReference type="Pfam" id="PF08448">
    <property type="entry name" value="PAS_4"/>
    <property type="match status" value="1"/>
</dbReference>
<sequence length="525" mass="58802">MTTQHMNDQLLRIGSVEISLRQSEELFRAYVESANDMVYTVDLDGVLTYINSYGLKLLGCSSSEVLGRSYLEFVSPPYREQTAQAFSNLIYTGELRDFEFVVQPAVGTELHLEVNGRLLYRDGDLIGGMGIGRDVTDRKAIEQELKMFSRAVESAYDSATITDLNGKILYANSATGRIFNWQPDMLLGTHAAVFFPERKQTEWLIEQAIAVRDMRGIAGGWSGEVICSRRNGDTFPALVSVGPILDEKHRATAVSFITRDITQQKSYEAELGAKNLELERASRLKSDFLANMSHELRTPLTSILGFSSILQKQIFGDLNSKQQIYVHQINQSGQHLLGLINDVLDLSKVEAGQMRLEIAPLVVSELCESTLAIVDEQARMRNLTVNYMIEPDLEPLMADELRVRQMLLNLLSNAIKFSEEGGEIGLNVKMQEECLHLMVWDTGIGIPHDKQHLLFQPFQQIDGSLSRRHEGTGLGLALTRKLAELHAGTVKMQSIEGEGSQFTICLPMVYRNPTIGTIMIEPNRR</sequence>
<dbReference type="EMBL" id="WVIE01000006">
    <property type="protein sequence ID" value="NDJ16941.1"/>
    <property type="molecule type" value="Genomic_DNA"/>
</dbReference>
<dbReference type="SMART" id="SM00387">
    <property type="entry name" value="HATPase_c"/>
    <property type="match status" value="1"/>
</dbReference>
<comment type="similarity">
    <text evidence="3">In the N-terminal section; belongs to the phytochrome family.</text>
</comment>
<dbReference type="InterPro" id="IPR000014">
    <property type="entry name" value="PAS"/>
</dbReference>
<evidence type="ECO:0000256" key="8">
    <source>
        <dbReference type="ARBA" id="ARBA00022777"/>
    </source>
</evidence>
<dbReference type="EC" id="2.7.13.3" evidence="4"/>
<dbReference type="RefSeq" id="WP_162422466.1">
    <property type="nucleotide sequence ID" value="NZ_WVIE01000006.1"/>
</dbReference>
<evidence type="ECO:0000256" key="4">
    <source>
        <dbReference type="ARBA" id="ARBA00012438"/>
    </source>
</evidence>
<gene>
    <name evidence="17" type="ORF">GS601_06510</name>
</gene>
<evidence type="ECO:0000256" key="11">
    <source>
        <dbReference type="ARBA" id="ARBA00023136"/>
    </source>
</evidence>
<evidence type="ECO:0000256" key="9">
    <source>
        <dbReference type="ARBA" id="ARBA00022840"/>
    </source>
</evidence>
<keyword evidence="5" id="KW-0597">Phosphoprotein</keyword>
<name>A0A8J8CIV5_9CYAN</name>
<feature type="domain" description="PAS" evidence="15">
    <location>
        <begin position="144"/>
        <end position="197"/>
    </location>
</feature>
<dbReference type="InterPro" id="IPR036097">
    <property type="entry name" value="HisK_dim/P_sf"/>
</dbReference>
<accession>A0A8J8CIV5</accession>
<comment type="caution">
    <text evidence="17">The sequence shown here is derived from an EMBL/GenBank/DDBJ whole genome shotgun (WGS) entry which is preliminary data.</text>
</comment>
<dbReference type="NCBIfam" id="TIGR00229">
    <property type="entry name" value="sensory_box"/>
    <property type="match status" value="2"/>
</dbReference>
<evidence type="ECO:0000256" key="2">
    <source>
        <dbReference type="ARBA" id="ARBA00004370"/>
    </source>
</evidence>
<dbReference type="PANTHER" id="PTHR43047">
    <property type="entry name" value="TWO-COMPONENT HISTIDINE PROTEIN KINASE"/>
    <property type="match status" value="1"/>
</dbReference>
<protein>
    <recommendedName>
        <fullName evidence="13">Circadian input-output histidine kinase CikA</fullName>
        <ecNumber evidence="4">2.7.13.3</ecNumber>
    </recommendedName>
</protein>
<keyword evidence="7" id="KW-0547">Nucleotide-binding</keyword>
<dbReference type="PROSITE" id="PS50109">
    <property type="entry name" value="HIS_KIN"/>
    <property type="match status" value="1"/>
</dbReference>
<dbReference type="Gene3D" id="3.30.565.10">
    <property type="entry name" value="Histidine kinase-like ATPase, C-terminal domain"/>
    <property type="match status" value="1"/>
</dbReference>
<keyword evidence="12" id="KW-0131">Cell cycle</keyword>
<dbReference type="SMART" id="SM00388">
    <property type="entry name" value="HisKA"/>
    <property type="match status" value="1"/>
</dbReference>
<proteinExistence type="inferred from homology"/>
<feature type="domain" description="Histidine kinase" evidence="14">
    <location>
        <begin position="291"/>
        <end position="510"/>
    </location>
</feature>
<dbReference type="InterPro" id="IPR036890">
    <property type="entry name" value="HATPase_C_sf"/>
</dbReference>
<evidence type="ECO:0000256" key="1">
    <source>
        <dbReference type="ARBA" id="ARBA00000085"/>
    </source>
</evidence>
<dbReference type="CDD" id="cd00082">
    <property type="entry name" value="HisKA"/>
    <property type="match status" value="1"/>
</dbReference>
<reference evidence="17" key="1">
    <citation type="submission" date="2019-12" db="EMBL/GenBank/DDBJ databases">
        <title>High-Quality draft genome sequences of three cyanobacteria isolated from the limestone walls of the Old Cathedral of Coimbra.</title>
        <authorList>
            <person name="Tiago I."/>
            <person name="Soares F."/>
            <person name="Portugal A."/>
        </authorList>
    </citation>
    <scope>NUCLEOTIDE SEQUENCE</scope>
    <source>
        <strain evidence="17">A</strain>
    </source>
</reference>
<keyword evidence="18" id="KW-1185">Reference proteome</keyword>
<feature type="domain" description="PAC" evidence="16">
    <location>
        <begin position="96"/>
        <end position="147"/>
    </location>
</feature>
<dbReference type="CDD" id="cd00130">
    <property type="entry name" value="PAS"/>
    <property type="match status" value="2"/>
</dbReference>
<dbReference type="SUPFAM" id="SSF55785">
    <property type="entry name" value="PYP-like sensor domain (PAS domain)"/>
    <property type="match status" value="2"/>
</dbReference>
<dbReference type="InterPro" id="IPR005467">
    <property type="entry name" value="His_kinase_dom"/>
</dbReference>
<dbReference type="FunFam" id="3.30.565.10:FF:000010">
    <property type="entry name" value="Sensor histidine kinase RcsC"/>
    <property type="match status" value="1"/>
</dbReference>
<dbReference type="CDD" id="cd16922">
    <property type="entry name" value="HATPase_EvgS-ArcB-TorS-like"/>
    <property type="match status" value="1"/>
</dbReference>
<evidence type="ECO:0000256" key="13">
    <source>
        <dbReference type="ARBA" id="ARBA00074306"/>
    </source>
</evidence>
<dbReference type="GO" id="GO:0000155">
    <property type="term" value="F:phosphorelay sensor kinase activity"/>
    <property type="evidence" value="ECO:0007669"/>
    <property type="project" value="InterPro"/>
</dbReference>
<dbReference type="PANTHER" id="PTHR43047:SF63">
    <property type="entry name" value="HISTIDINE KINASE"/>
    <property type="match status" value="1"/>
</dbReference>
<keyword evidence="11" id="KW-0472">Membrane</keyword>
<evidence type="ECO:0000256" key="6">
    <source>
        <dbReference type="ARBA" id="ARBA00022679"/>
    </source>
</evidence>
<evidence type="ECO:0000256" key="3">
    <source>
        <dbReference type="ARBA" id="ARBA00006402"/>
    </source>
</evidence>
<dbReference type="PROSITE" id="PS50112">
    <property type="entry name" value="PAS"/>
    <property type="match status" value="2"/>
</dbReference>
<dbReference type="PRINTS" id="PR00344">
    <property type="entry name" value="BCTRLSENSOR"/>
</dbReference>
<dbReference type="SMART" id="SM00086">
    <property type="entry name" value="PAC"/>
    <property type="match status" value="2"/>
</dbReference>
<comment type="catalytic activity">
    <reaction evidence="1">
        <text>ATP + protein L-histidine = ADP + protein N-phospho-L-histidine.</text>
        <dbReference type="EC" id="2.7.13.3"/>
    </reaction>
</comment>
<dbReference type="InterPro" id="IPR000700">
    <property type="entry name" value="PAS-assoc_C"/>
</dbReference>
<dbReference type="InterPro" id="IPR004358">
    <property type="entry name" value="Sig_transdc_His_kin-like_C"/>
</dbReference>
<dbReference type="SUPFAM" id="SSF47384">
    <property type="entry name" value="Homodimeric domain of signal transducing histidine kinase"/>
    <property type="match status" value="1"/>
</dbReference>
<organism evidence="17 18">
    <name type="scientific">Myxacorys almedinensis A</name>
    <dbReference type="NCBI Taxonomy" id="2690445"/>
    <lineage>
        <taxon>Bacteria</taxon>
        <taxon>Bacillati</taxon>
        <taxon>Cyanobacteriota</taxon>
        <taxon>Cyanophyceae</taxon>
        <taxon>Leptolyngbyales</taxon>
        <taxon>Leptolyngbyaceae</taxon>
        <taxon>Myxacorys</taxon>
        <taxon>Myxacorys almedinensis</taxon>
    </lineage>
</organism>
<evidence type="ECO:0000259" key="16">
    <source>
        <dbReference type="PROSITE" id="PS50113"/>
    </source>
</evidence>
<dbReference type="SUPFAM" id="SSF55874">
    <property type="entry name" value="ATPase domain of HSP90 chaperone/DNA topoisomerase II/histidine kinase"/>
    <property type="match status" value="1"/>
</dbReference>
<keyword evidence="9" id="KW-0067">ATP-binding</keyword>
<keyword evidence="6" id="KW-0808">Transferase</keyword>
<dbReference type="FunFam" id="1.10.287.130:FF:000038">
    <property type="entry name" value="Sensory transduction histidine kinase"/>
    <property type="match status" value="1"/>
</dbReference>
<dbReference type="GO" id="GO:0005886">
    <property type="term" value="C:plasma membrane"/>
    <property type="evidence" value="ECO:0007669"/>
    <property type="project" value="TreeGrafter"/>
</dbReference>
<feature type="domain" description="PAS" evidence="15">
    <location>
        <begin position="23"/>
        <end position="93"/>
    </location>
</feature>
<dbReference type="Pfam" id="PF13426">
    <property type="entry name" value="PAS_9"/>
    <property type="match status" value="1"/>
</dbReference>